<evidence type="ECO:0000313" key="7">
    <source>
        <dbReference type="Proteomes" id="UP000188879"/>
    </source>
</evidence>
<dbReference type="GO" id="GO:0016740">
    <property type="term" value="F:transferase activity"/>
    <property type="evidence" value="ECO:0007669"/>
    <property type="project" value="UniProtKB-KW"/>
</dbReference>
<feature type="domain" description="CENP-V/GFA" evidence="5">
    <location>
        <begin position="5"/>
        <end position="131"/>
    </location>
</feature>
<dbReference type="PANTHER" id="PTHR33337">
    <property type="entry name" value="GFA DOMAIN-CONTAINING PROTEIN"/>
    <property type="match status" value="1"/>
</dbReference>
<comment type="caution">
    <text evidence="6">The sequence shown here is derived from an EMBL/GenBank/DDBJ whole genome shotgun (WGS) entry which is preliminary data.</text>
</comment>
<dbReference type="PANTHER" id="PTHR33337:SF44">
    <property type="entry name" value="DUF636 DOMAIN PROTEIN (AFU_ORTHOLOGUE AFUA_1G09754)"/>
    <property type="match status" value="1"/>
</dbReference>
<sequence length="162" mass="17639">MPIALEGSCRCGGVRFTFDSHTPHPYQRCYCSICRKTAGGGGYAINIMGTAASLAVTGRPAIYRATLRADDGSCETSSGQRHFCPACASALWLADPSWPDLIHPFASAIDTPLPLPPSSTHLMLLYKPAWVVPQIAEGDAVFDEYPLESIEDWHRSRGLWVD</sequence>
<dbReference type="GO" id="GO:0046872">
    <property type="term" value="F:metal ion binding"/>
    <property type="evidence" value="ECO:0007669"/>
    <property type="project" value="UniProtKB-KW"/>
</dbReference>
<evidence type="ECO:0000256" key="3">
    <source>
        <dbReference type="ARBA" id="ARBA00022833"/>
    </source>
</evidence>
<dbReference type="Gene3D" id="2.170.150.70">
    <property type="match status" value="1"/>
</dbReference>
<comment type="similarity">
    <text evidence="1">Belongs to the Gfa family.</text>
</comment>
<dbReference type="PROSITE" id="PS51891">
    <property type="entry name" value="CENP_V_GFA"/>
    <property type="match status" value="1"/>
</dbReference>
<keyword evidence="7" id="KW-1185">Reference proteome</keyword>
<organism evidence="6 7">
    <name type="scientific">Teichococcus deserti</name>
    <dbReference type="NCBI Taxonomy" id="1817963"/>
    <lineage>
        <taxon>Bacteria</taxon>
        <taxon>Pseudomonadati</taxon>
        <taxon>Pseudomonadota</taxon>
        <taxon>Alphaproteobacteria</taxon>
        <taxon>Acetobacterales</taxon>
        <taxon>Roseomonadaceae</taxon>
        <taxon>Roseomonas</taxon>
    </lineage>
</organism>
<gene>
    <name evidence="6" type="ORF">BKE38_06775</name>
</gene>
<dbReference type="Pfam" id="PF04828">
    <property type="entry name" value="GFA"/>
    <property type="match status" value="1"/>
</dbReference>
<keyword evidence="6" id="KW-0808">Transferase</keyword>
<dbReference type="SUPFAM" id="SSF51316">
    <property type="entry name" value="Mss4-like"/>
    <property type="match status" value="1"/>
</dbReference>
<keyword evidence="3" id="KW-0862">Zinc</keyword>
<evidence type="ECO:0000313" key="6">
    <source>
        <dbReference type="EMBL" id="ONG56131.1"/>
    </source>
</evidence>
<dbReference type="InterPro" id="IPR006913">
    <property type="entry name" value="CENP-V/GFA"/>
</dbReference>
<dbReference type="InterPro" id="IPR011057">
    <property type="entry name" value="Mss4-like_sf"/>
</dbReference>
<evidence type="ECO:0000256" key="1">
    <source>
        <dbReference type="ARBA" id="ARBA00005495"/>
    </source>
</evidence>
<evidence type="ECO:0000256" key="4">
    <source>
        <dbReference type="ARBA" id="ARBA00023239"/>
    </source>
</evidence>
<dbReference type="RefSeq" id="WP_076956617.1">
    <property type="nucleotide sequence ID" value="NZ_MLCO01000052.1"/>
</dbReference>
<dbReference type="Proteomes" id="UP000188879">
    <property type="component" value="Unassembled WGS sequence"/>
</dbReference>
<dbReference type="AlphaFoldDB" id="A0A1V2H4Z5"/>
<reference evidence="6 7" key="1">
    <citation type="submission" date="2016-10" db="EMBL/GenBank/DDBJ databases">
        <title>Draft Genome sequence of Roseomonas sp. strain M3.</title>
        <authorList>
            <person name="Subhash Y."/>
            <person name="Lee S."/>
        </authorList>
    </citation>
    <scope>NUCLEOTIDE SEQUENCE [LARGE SCALE GENOMIC DNA]</scope>
    <source>
        <strain evidence="6 7">M3</strain>
    </source>
</reference>
<evidence type="ECO:0000259" key="5">
    <source>
        <dbReference type="PROSITE" id="PS51891"/>
    </source>
</evidence>
<name>A0A1V2H4Z5_9PROT</name>
<keyword evidence="4" id="KW-0456">Lyase</keyword>
<evidence type="ECO:0000256" key="2">
    <source>
        <dbReference type="ARBA" id="ARBA00022723"/>
    </source>
</evidence>
<accession>A0A1V2H4Z5</accession>
<protein>
    <submittedName>
        <fullName evidence="6">Alanine acetyltransferase</fullName>
    </submittedName>
</protein>
<proteinExistence type="inferred from homology"/>
<dbReference type="EMBL" id="MLCO01000052">
    <property type="protein sequence ID" value="ONG56131.1"/>
    <property type="molecule type" value="Genomic_DNA"/>
</dbReference>
<dbReference type="GO" id="GO:0016846">
    <property type="term" value="F:carbon-sulfur lyase activity"/>
    <property type="evidence" value="ECO:0007669"/>
    <property type="project" value="InterPro"/>
</dbReference>
<keyword evidence="2" id="KW-0479">Metal-binding</keyword>
<dbReference type="OrthoDB" id="9807246at2"/>